<feature type="region of interest" description="Disordered" evidence="1">
    <location>
        <begin position="213"/>
        <end position="288"/>
    </location>
</feature>
<evidence type="ECO:0000313" key="4">
    <source>
        <dbReference type="EMBL" id="KAK4469862.1"/>
    </source>
</evidence>
<comment type="caution">
    <text evidence="4">The sequence shown here is derived from an EMBL/GenBank/DDBJ whole genome shotgun (WGS) entry which is preliminary data.</text>
</comment>
<accession>A0AAE1Z9R5</accession>
<keyword evidence="5" id="KW-1185">Reference proteome</keyword>
<reference evidence="4" key="2">
    <citation type="journal article" date="2023" name="Infect Dis Poverty">
        <title>Chromosome-scale genome of the human blood fluke Schistosoma mekongi and its implications for public health.</title>
        <authorList>
            <person name="Zhou M."/>
            <person name="Xu L."/>
            <person name="Xu D."/>
            <person name="Chen W."/>
            <person name="Khan J."/>
            <person name="Hu Y."/>
            <person name="Huang H."/>
            <person name="Wei H."/>
            <person name="Zhang Y."/>
            <person name="Chusongsang P."/>
            <person name="Tanasarnprasert K."/>
            <person name="Hu X."/>
            <person name="Limpanont Y."/>
            <person name="Lv Z."/>
        </authorList>
    </citation>
    <scope>NUCLEOTIDE SEQUENCE</scope>
    <source>
        <strain evidence="4">LV_2022a</strain>
    </source>
</reference>
<gene>
    <name evidence="4" type="ORF">MN116_007371</name>
</gene>
<dbReference type="PROSITE" id="PS51505">
    <property type="entry name" value="SCA7"/>
    <property type="match status" value="1"/>
</dbReference>
<feature type="compositionally biased region" description="Polar residues" evidence="1">
    <location>
        <begin position="886"/>
        <end position="898"/>
    </location>
</feature>
<dbReference type="Proteomes" id="UP001292079">
    <property type="component" value="Unassembled WGS sequence"/>
</dbReference>
<dbReference type="AlphaFoldDB" id="A0AAE1Z9R5"/>
<dbReference type="EMBL" id="JALJAT010000005">
    <property type="protein sequence ID" value="KAK4469862.1"/>
    <property type="molecule type" value="Genomic_DNA"/>
</dbReference>
<feature type="region of interest" description="Disordered" evidence="1">
    <location>
        <begin position="876"/>
        <end position="898"/>
    </location>
</feature>
<dbReference type="InterPro" id="IPR013243">
    <property type="entry name" value="SCA7_dom"/>
</dbReference>
<feature type="domain" description="SCA7" evidence="3">
    <location>
        <begin position="516"/>
        <end position="582"/>
    </location>
</feature>
<evidence type="ECO:0000313" key="5">
    <source>
        <dbReference type="Proteomes" id="UP001292079"/>
    </source>
</evidence>
<sequence length="1160" mass="128873">MIRLTVLTALSLASRFSSIDYLIKCEKCNVMLLPESISLHYGNRHTEPSKSVDSAILPYEAVSWCESQAEIDSKKDRTSKRTKVAPLKRSKRGIANSMDATLSSVKVGMPQALIVASREGEKTSHEELREPVLLKLAKSDGRVAPSEEVSKKPLKTLAEKKPNERSVWSVVCPRDYSSISNFCELTTKSQLVEHRQLGKDMFECRSSFDHSNDSGIGSQTHSVLHCSSYPPTPSLSPHLPSSSPSNVSDDTTLGFGQIRSDVANRPVSRSSHSSSSSGVGIFDQQSTDSTNTLPSTIFNVNSTKTVTSLPLPNIRSTPKNKLKCKFPTAYRLNNLTLGSTSQPLFLGEALTQVHPSSEVETAVYHLKSSRQEFDSKITNNELKRNGFHSWITNERPTSADTIHKTDNVRRLLTFQRLSTSRNQTFLLQQAPRQIKGVHSTPSFIPQYYQAENSRDNEAFASSDSDRFTQPNIFMQPEKSSELELSDTSSRINWPSESIISDPSAIMTKNTNELQEFLDLEDTFDPLTQCGCLEVDDIKCKNSILCTVHTIEEKRRVPRQHDLRYLMREARKNKQILRQLPNTSCYQFPWVVQTSGPSNAVIDLTDDINSNDSFCEPQGVLSYQAPRVPDHSQVLRHNTPFSVYDTQGRCSVYPNTVNSNGPIDMRYVSNKLTARLHQRNKSIVIAQPCTIDVRPQTESILSCSSQVPSINSDLDIHHFNPMGPEIVQPGEYFNESNTPNVLMYPNHIQTSVYSSASYSNARLINEPQYLAQRHCLSSCQPAQPWSSQVNRYPVEGSTDATVSLDSLINNDELCSEERFNNPFSEINLPRKVHIPIVDETSPSTFGSTTLFPHLSLNSRKLQENHGRVVVNDMREKSITGRSRKTARTSYRSSGSTTVQGPTLTSLLHLRYQQKQQSQYHQQQQQGQFQSVPGLLGGGKITSTEHISLRPTVINRNKSAASTADVFSYKIPSSSSTVFESQDKVGILNSINPQLVYSPSLLTPPCTYVGLSSSYSTSSAFSSKLPPNQVLDYSADNSLGTLYVPNSLQTCSNTMSSSISTYSLHSNSRPNNYVIQRNVQIMQPQPRTLYAHSVSCGQSNETSPNVILSSCSSSTTSAAPLSSNRYFVIRPSAIAQTPNLVVCAKRRGTFPTSNTNRSSEDV</sequence>
<feature type="compositionally biased region" description="Low complexity" evidence="1">
    <location>
        <begin position="235"/>
        <end position="245"/>
    </location>
</feature>
<reference evidence="4" key="1">
    <citation type="submission" date="2022-04" db="EMBL/GenBank/DDBJ databases">
        <authorList>
            <person name="Xu L."/>
            <person name="Lv Z."/>
        </authorList>
    </citation>
    <scope>NUCLEOTIDE SEQUENCE</scope>
    <source>
        <strain evidence="4">LV_2022a</strain>
    </source>
</reference>
<name>A0AAE1Z9R5_SCHME</name>
<feature type="signal peptide" evidence="2">
    <location>
        <begin position="1"/>
        <end position="18"/>
    </location>
</feature>
<feature type="region of interest" description="Disordered" evidence="1">
    <location>
        <begin position="913"/>
        <end position="933"/>
    </location>
</feature>
<keyword evidence="2" id="KW-0732">Signal</keyword>
<proteinExistence type="predicted"/>
<evidence type="ECO:0000256" key="2">
    <source>
        <dbReference type="SAM" id="SignalP"/>
    </source>
</evidence>
<evidence type="ECO:0000259" key="3">
    <source>
        <dbReference type="PROSITE" id="PS51505"/>
    </source>
</evidence>
<feature type="compositionally biased region" description="Low complexity" evidence="1">
    <location>
        <begin position="913"/>
        <end position="928"/>
    </location>
</feature>
<feature type="compositionally biased region" description="Polar residues" evidence="1">
    <location>
        <begin position="213"/>
        <end position="222"/>
    </location>
</feature>
<dbReference type="Pfam" id="PF08313">
    <property type="entry name" value="SCA7"/>
    <property type="match status" value="1"/>
</dbReference>
<protein>
    <recommendedName>
        <fullName evidence="3">SCA7 domain-containing protein</fullName>
    </recommendedName>
</protein>
<feature type="compositionally biased region" description="Low complexity" evidence="1">
    <location>
        <begin position="268"/>
        <end position="277"/>
    </location>
</feature>
<feature type="chain" id="PRO_5041947367" description="SCA7 domain-containing protein" evidence="2">
    <location>
        <begin position="19"/>
        <end position="1160"/>
    </location>
</feature>
<organism evidence="4 5">
    <name type="scientific">Schistosoma mekongi</name>
    <name type="common">Parasitic worm</name>
    <dbReference type="NCBI Taxonomy" id="38744"/>
    <lineage>
        <taxon>Eukaryota</taxon>
        <taxon>Metazoa</taxon>
        <taxon>Spiralia</taxon>
        <taxon>Lophotrochozoa</taxon>
        <taxon>Platyhelminthes</taxon>
        <taxon>Trematoda</taxon>
        <taxon>Digenea</taxon>
        <taxon>Strigeidida</taxon>
        <taxon>Schistosomatoidea</taxon>
        <taxon>Schistosomatidae</taxon>
        <taxon>Schistosoma</taxon>
    </lineage>
</organism>
<evidence type="ECO:0000256" key="1">
    <source>
        <dbReference type="SAM" id="MobiDB-lite"/>
    </source>
</evidence>